<comment type="subcellular location">
    <subcellularLocation>
        <location evidence="1">Secreted</location>
    </subcellularLocation>
</comment>
<keyword evidence="7" id="KW-1185">Reference proteome</keyword>
<dbReference type="SMART" id="SM00635">
    <property type="entry name" value="BID_2"/>
    <property type="match status" value="1"/>
</dbReference>
<dbReference type="Gene3D" id="2.60.40.1080">
    <property type="match status" value="1"/>
</dbReference>
<evidence type="ECO:0000259" key="5">
    <source>
        <dbReference type="PROSITE" id="PS50022"/>
    </source>
</evidence>
<dbReference type="Pfam" id="PF02368">
    <property type="entry name" value="Big_2"/>
    <property type="match status" value="1"/>
</dbReference>
<name>A0A561BXA6_9ACTN</name>
<gene>
    <name evidence="6" type="ORF">FB561_4689</name>
</gene>
<dbReference type="Gene3D" id="1.50.10.100">
    <property type="entry name" value="Chondroitin AC/alginate lyase"/>
    <property type="match status" value="1"/>
</dbReference>
<evidence type="ECO:0000313" key="7">
    <source>
        <dbReference type="Proteomes" id="UP000318380"/>
    </source>
</evidence>
<proteinExistence type="predicted"/>
<dbReference type="InterPro" id="IPR055372">
    <property type="entry name" value="CBM96"/>
</dbReference>
<keyword evidence="3 4" id="KW-0732">Signal</keyword>
<dbReference type="NCBIfam" id="NF033679">
    <property type="entry name" value="DNRLRE_dom"/>
    <property type="match status" value="1"/>
</dbReference>
<dbReference type="PANTHER" id="PTHR38045">
    <property type="entry name" value="CHROMOSOME 1, WHOLE GENOME SHOTGUN SEQUENCE"/>
    <property type="match status" value="1"/>
</dbReference>
<evidence type="ECO:0000256" key="3">
    <source>
        <dbReference type="ARBA" id="ARBA00022729"/>
    </source>
</evidence>
<dbReference type="EMBL" id="VIVK01000001">
    <property type="protein sequence ID" value="TWD83526.1"/>
    <property type="molecule type" value="Genomic_DNA"/>
</dbReference>
<dbReference type="Pfam" id="PF16332">
    <property type="entry name" value="DUF4962"/>
    <property type="match status" value="1"/>
</dbReference>
<evidence type="ECO:0000313" key="6">
    <source>
        <dbReference type="EMBL" id="TWD83526.1"/>
    </source>
</evidence>
<feature type="chain" id="PRO_5039675641" evidence="4">
    <location>
        <begin position="29"/>
        <end position="1138"/>
    </location>
</feature>
<feature type="signal peptide" evidence="4">
    <location>
        <begin position="1"/>
        <end position="28"/>
    </location>
</feature>
<evidence type="ECO:0000256" key="4">
    <source>
        <dbReference type="SAM" id="SignalP"/>
    </source>
</evidence>
<dbReference type="InterPro" id="IPR008929">
    <property type="entry name" value="Chondroitin_lyas"/>
</dbReference>
<evidence type="ECO:0000256" key="2">
    <source>
        <dbReference type="ARBA" id="ARBA00022525"/>
    </source>
</evidence>
<accession>A0A561BXA6</accession>
<reference evidence="6 7" key="1">
    <citation type="submission" date="2019-06" db="EMBL/GenBank/DDBJ databases">
        <title>Sequencing the genomes of 1000 actinobacteria strains.</title>
        <authorList>
            <person name="Klenk H.-P."/>
        </authorList>
    </citation>
    <scope>NUCLEOTIDE SEQUENCE [LARGE SCALE GENOMIC DNA]</scope>
    <source>
        <strain evidence="6 7">DSM 24683</strain>
    </source>
</reference>
<dbReference type="SUPFAM" id="SSF49785">
    <property type="entry name" value="Galactose-binding domain-like"/>
    <property type="match status" value="1"/>
</dbReference>
<keyword evidence="2" id="KW-0964">Secreted</keyword>
<dbReference type="Gene3D" id="2.70.98.70">
    <property type="match status" value="1"/>
</dbReference>
<dbReference type="InterPro" id="IPR008964">
    <property type="entry name" value="Invasin/intimin_cell_adhesion"/>
</dbReference>
<evidence type="ECO:0000256" key="1">
    <source>
        <dbReference type="ARBA" id="ARBA00004613"/>
    </source>
</evidence>
<dbReference type="SUPFAM" id="SSF48230">
    <property type="entry name" value="Chondroitin AC/alginate lyase"/>
    <property type="match status" value="1"/>
</dbReference>
<dbReference type="InterPro" id="IPR008979">
    <property type="entry name" value="Galactose-bd-like_sf"/>
</dbReference>
<sequence>MPSSSSRLLRPLSVALAGLLVLAGAVTAAPAEAAAPIEPPASVVDLVSPTHPRVLATPSTFTTLADRLRTDQRLQRWQAELRRDADAILTLPVPKEDGSNVSGELEDEIKRRVYTLALEFRLTADQRYADRAIAELLAVAGFTDWNPSHFLDVGEMASTVAVGYDWLYDELTAGQRSTLRAALVAKALRPALTYYAQPTSFFTQPHNWNLVCNAVALAALAIADEEPEIADQVLRASITSIQNGIEEYHPDGGYAESPVYWAYGTEFLVAYLAAMTTATGTDFGLSNLPGLAGTGDFAIHATGPLSQAYNFGDGGSDFFGSVTPSWHLPSMQWLADRYDKPYLAAWASERADQSPSPLDLIWYDPATSGGPTHPGTTDSTFDGVEFATARSAWDDPYAVGVATKGLRAGYDQVVAHEGLDAGNVVVDANGVRWLDELGSDGYGLPGYFDWRLDSGGRWDYYVARAEGNNTMVLGNGPVPSRALTAGAPIRTVESSPHRWSTITDLTAMYGVPRAQRGVQLFDDRRQVLIQDEVQASSAIDYTSILHTRADVVTAADQRSAMLYRSGQRLWLQVLTPGAKLTVGTAKPLPGSPAPAGQSSQPGVRTVRISLPSITSTTVAVRLVPLAAGEEPPTSVPAVVPLSDWGNEAAASSAGPQRIAVGGAALPGYSPNRFRYDVTLPASATVAPRITVASGPDVRATVSQASGVVGVATVATSRRVDGRWVAGARYQVHFHQPGRVGRAVPIANVSADVEDGTPAANVVDGSLGSRWSAAKDGASVTLDLGNRRTVGAFATAYYNGFARTSTFDLQVSTDGKAWTTVLDRVTTSGRTDDLEVFGFAPRPARYLRLVGHGNSVSSFTSILELRVYANQAEADAPPRQDRLTTVMATPSTPTLLVGAGVRLQLAGTASDGSVVDLSTAKVSWSSDGPGIASIDASGNLTAVGGGRTTVTALVELGSAYAVARVPVTVDDPSHLEPSADGYVYAGTPDTTTSKGTTLEVRNNPDLGSGFERIAYLTFKADRYGCTIQQAVLHLYGVIGSGNEVAAVDTIRAVTTPWSESTLTWNNRPAVGTPLATINLTKTPTWSTADLTTYVRTQLCAGQDITLALTSAATTYGPLTRYPSREAQTNRPYLQLTLQN</sequence>
<feature type="domain" description="F5/8 type C" evidence="5">
    <location>
        <begin position="726"/>
        <end position="869"/>
    </location>
</feature>
<dbReference type="PANTHER" id="PTHR38045:SF1">
    <property type="entry name" value="HEPARINASE II_III-LIKE PROTEIN"/>
    <property type="match status" value="1"/>
</dbReference>
<dbReference type="OrthoDB" id="9772435at2"/>
<dbReference type="Pfam" id="PF00754">
    <property type="entry name" value="F5_F8_type_C"/>
    <property type="match status" value="1"/>
</dbReference>
<dbReference type="InterPro" id="IPR003343">
    <property type="entry name" value="Big_2"/>
</dbReference>
<dbReference type="Proteomes" id="UP000318380">
    <property type="component" value="Unassembled WGS sequence"/>
</dbReference>
<organism evidence="6 7">
    <name type="scientific">Kribbella amoyensis</name>
    <dbReference type="NCBI Taxonomy" id="996641"/>
    <lineage>
        <taxon>Bacteria</taxon>
        <taxon>Bacillati</taxon>
        <taxon>Actinomycetota</taxon>
        <taxon>Actinomycetes</taxon>
        <taxon>Propionibacteriales</taxon>
        <taxon>Kribbellaceae</taxon>
        <taxon>Kribbella</taxon>
    </lineage>
</organism>
<dbReference type="Pfam" id="PF24517">
    <property type="entry name" value="CBM96"/>
    <property type="match status" value="1"/>
</dbReference>
<comment type="caution">
    <text evidence="6">The sequence shown here is derived from an EMBL/GenBank/DDBJ whole genome shotgun (WGS) entry which is preliminary data.</text>
</comment>
<dbReference type="Gene3D" id="2.60.120.260">
    <property type="entry name" value="Galactose-binding domain-like"/>
    <property type="match status" value="1"/>
</dbReference>
<dbReference type="RefSeq" id="WP_145810167.1">
    <property type="nucleotide sequence ID" value="NZ_VIVK01000001.1"/>
</dbReference>
<dbReference type="SUPFAM" id="SSF49373">
    <property type="entry name" value="Invasin/intimin cell-adhesion fragments"/>
    <property type="match status" value="1"/>
</dbReference>
<dbReference type="InterPro" id="IPR000421">
    <property type="entry name" value="FA58C"/>
</dbReference>
<dbReference type="PROSITE" id="PS50022">
    <property type="entry name" value="FA58C_3"/>
    <property type="match status" value="1"/>
</dbReference>
<protein>
    <submittedName>
        <fullName evidence="6">Ig-like protein group 2</fullName>
    </submittedName>
</protein>
<dbReference type="GO" id="GO:0005576">
    <property type="term" value="C:extracellular region"/>
    <property type="evidence" value="ECO:0007669"/>
    <property type="project" value="UniProtKB-SubCell"/>
</dbReference>
<dbReference type="InterPro" id="IPR032518">
    <property type="entry name" value="HepII_N"/>
</dbReference>
<dbReference type="AlphaFoldDB" id="A0A561BXA6"/>